<sequence length="234" mass="24267">MALNLLKQGFSVGVWDQNPTCLQPLLGVGATRAMDPPDGFSAPAVLSMLSDDAAVREVFLSEATLESMGAGCIHVNLATISPDLAREAADAHAAHEVGYVAALMFGGVPVARASKLNPITAGRSEDLERVTPFLEAISAGLWPVGEDPIQANVVKVAGQVLIAAVIQSLSEAASLVKRAGDDGRRALASAHGLELPSSDLLSELLGEVLTAGMGDTDRFVLAEVQQHRDPLGNA</sequence>
<proteinExistence type="predicted"/>
<gene>
    <name evidence="2" type="ORF">CHT91_03320</name>
</gene>
<organism evidence="2 3">
    <name type="scientific">Cutibacterium avidum</name>
    <dbReference type="NCBI Taxonomy" id="33010"/>
    <lineage>
        <taxon>Bacteria</taxon>
        <taxon>Bacillati</taxon>
        <taxon>Actinomycetota</taxon>
        <taxon>Actinomycetes</taxon>
        <taxon>Propionibacteriales</taxon>
        <taxon>Propionibacteriaceae</taxon>
        <taxon>Cutibacterium</taxon>
    </lineage>
</organism>
<dbReference type="PANTHER" id="PTHR43060:SF15">
    <property type="entry name" value="3-HYDROXYISOBUTYRATE DEHYDROGENASE-LIKE 1, MITOCHONDRIAL-RELATED"/>
    <property type="match status" value="1"/>
</dbReference>
<dbReference type="SUPFAM" id="SSF51735">
    <property type="entry name" value="NAD(P)-binding Rossmann-fold domains"/>
    <property type="match status" value="1"/>
</dbReference>
<evidence type="ECO:0000259" key="1">
    <source>
        <dbReference type="Pfam" id="PF03446"/>
    </source>
</evidence>
<feature type="domain" description="6-phosphogluconate dehydrogenase NADP-binding" evidence="1">
    <location>
        <begin position="1"/>
        <end position="140"/>
    </location>
</feature>
<dbReference type="Gene3D" id="3.40.50.720">
    <property type="entry name" value="NAD(P)-binding Rossmann-like Domain"/>
    <property type="match status" value="1"/>
</dbReference>
<dbReference type="PANTHER" id="PTHR43060">
    <property type="entry name" value="3-HYDROXYISOBUTYRATE DEHYDROGENASE-LIKE 1, MITOCHONDRIAL-RELATED"/>
    <property type="match status" value="1"/>
</dbReference>
<accession>A0A3E2DKB9</accession>
<dbReference type="InterPro" id="IPR036291">
    <property type="entry name" value="NAD(P)-bd_dom_sf"/>
</dbReference>
<dbReference type="Pfam" id="PF03446">
    <property type="entry name" value="NAD_binding_2"/>
    <property type="match status" value="1"/>
</dbReference>
<dbReference type="GO" id="GO:0050661">
    <property type="term" value="F:NADP binding"/>
    <property type="evidence" value="ECO:0007669"/>
    <property type="project" value="InterPro"/>
</dbReference>
<evidence type="ECO:0000313" key="2">
    <source>
        <dbReference type="EMBL" id="RFT45859.1"/>
    </source>
</evidence>
<comment type="caution">
    <text evidence="2">The sequence shown here is derived from an EMBL/GenBank/DDBJ whole genome shotgun (WGS) entry which is preliminary data.</text>
</comment>
<dbReference type="InterPro" id="IPR006115">
    <property type="entry name" value="6PGDH_NADP-bd"/>
</dbReference>
<protein>
    <recommendedName>
        <fullName evidence="1">6-phosphogluconate dehydrogenase NADP-binding domain-containing protein</fullName>
    </recommendedName>
</protein>
<name>A0A3E2DKB9_9ACTN</name>
<dbReference type="Proteomes" id="UP000259211">
    <property type="component" value="Unassembled WGS sequence"/>
</dbReference>
<evidence type="ECO:0000313" key="3">
    <source>
        <dbReference type="Proteomes" id="UP000259211"/>
    </source>
</evidence>
<reference evidence="2 3" key="1">
    <citation type="submission" date="2017-07" db="EMBL/GenBank/DDBJ databases">
        <authorList>
            <person name="Sun Z.S."/>
            <person name="Albrecht U."/>
            <person name="Echele G."/>
            <person name="Lee C.C."/>
        </authorList>
    </citation>
    <scope>NUCLEOTIDE SEQUENCE [LARGE SCALE GENOMIC DNA]</scope>
    <source>
        <strain evidence="2 3">P16-029</strain>
    </source>
</reference>
<dbReference type="AlphaFoldDB" id="A0A3E2DKB9"/>
<dbReference type="EMBL" id="NOWI01000003">
    <property type="protein sequence ID" value="RFT45859.1"/>
    <property type="molecule type" value="Genomic_DNA"/>
</dbReference>